<accession>A0ABY0BW91</accession>
<evidence type="ECO:0000313" key="2">
    <source>
        <dbReference type="EMBL" id="RUO28601.1"/>
    </source>
</evidence>
<dbReference type="Pfam" id="PF02954">
    <property type="entry name" value="HTH_8"/>
    <property type="match status" value="1"/>
</dbReference>
<evidence type="ECO:0000313" key="3">
    <source>
        <dbReference type="Proteomes" id="UP000287865"/>
    </source>
</evidence>
<sequence>MTVCSLVCCTMSLRSRIHKMRQCERWLLPFSRSGYCLMICAPSQVKFRRSSNKRLNWMVCIGSCNNRLALVRELQGDNTSAVSMPEQLISVDALEWELIHQTLAAHDNNISATARALNMHRRTLQRKLQKKRPQ</sequence>
<gene>
    <name evidence="2" type="ORF">CWE07_02040</name>
</gene>
<evidence type="ECO:0000259" key="1">
    <source>
        <dbReference type="Pfam" id="PF02954"/>
    </source>
</evidence>
<name>A0ABY0BW91_9GAMM</name>
<dbReference type="InterPro" id="IPR009057">
    <property type="entry name" value="Homeodomain-like_sf"/>
</dbReference>
<dbReference type="Gene3D" id="1.10.10.60">
    <property type="entry name" value="Homeodomain-like"/>
    <property type="match status" value="1"/>
</dbReference>
<dbReference type="EMBL" id="PIPK01000001">
    <property type="protein sequence ID" value="RUO28601.1"/>
    <property type="molecule type" value="Genomic_DNA"/>
</dbReference>
<feature type="domain" description="DNA binding HTH" evidence="1">
    <location>
        <begin position="92"/>
        <end position="130"/>
    </location>
</feature>
<dbReference type="InterPro" id="IPR002197">
    <property type="entry name" value="HTH_Fis"/>
</dbReference>
<reference evidence="2 3" key="1">
    <citation type="journal article" date="2018" name="Front. Microbiol.">
        <title>Genome-Based Analysis Reveals the Taxonomy and Diversity of the Family Idiomarinaceae.</title>
        <authorList>
            <person name="Liu Y."/>
            <person name="Lai Q."/>
            <person name="Shao Z."/>
        </authorList>
    </citation>
    <scope>NUCLEOTIDE SEQUENCE [LARGE SCALE GENOMIC DNA]</scope>
    <source>
        <strain evidence="2 3">CF12-14</strain>
    </source>
</reference>
<organism evidence="2 3">
    <name type="scientific">Aliidiomarina maris</name>
    <dbReference type="NCBI Taxonomy" id="531312"/>
    <lineage>
        <taxon>Bacteria</taxon>
        <taxon>Pseudomonadati</taxon>
        <taxon>Pseudomonadota</taxon>
        <taxon>Gammaproteobacteria</taxon>
        <taxon>Alteromonadales</taxon>
        <taxon>Idiomarinaceae</taxon>
        <taxon>Aliidiomarina</taxon>
    </lineage>
</organism>
<dbReference type="SUPFAM" id="SSF46689">
    <property type="entry name" value="Homeodomain-like"/>
    <property type="match status" value="1"/>
</dbReference>
<dbReference type="Proteomes" id="UP000287865">
    <property type="component" value="Unassembled WGS sequence"/>
</dbReference>
<proteinExistence type="predicted"/>
<protein>
    <recommendedName>
        <fullName evidence="1">DNA binding HTH domain-containing protein</fullName>
    </recommendedName>
</protein>
<comment type="caution">
    <text evidence="2">The sequence shown here is derived from an EMBL/GenBank/DDBJ whole genome shotgun (WGS) entry which is preliminary data.</text>
</comment>
<keyword evidence="3" id="KW-1185">Reference proteome</keyword>